<gene>
    <name evidence="1" type="ORF">SAMN05216179_0274</name>
</gene>
<proteinExistence type="predicted"/>
<protein>
    <submittedName>
        <fullName evidence="1">Putative hydrolase of the HAD superfamily</fullName>
    </submittedName>
</protein>
<organism evidence="1 2">
    <name type="scientific">Gracilibacillus kekensis</name>
    <dbReference type="NCBI Taxonomy" id="1027249"/>
    <lineage>
        <taxon>Bacteria</taxon>
        <taxon>Bacillati</taxon>
        <taxon>Bacillota</taxon>
        <taxon>Bacilli</taxon>
        <taxon>Bacillales</taxon>
        <taxon>Bacillaceae</taxon>
        <taxon>Gracilibacillus</taxon>
    </lineage>
</organism>
<dbReference type="Proteomes" id="UP000184184">
    <property type="component" value="Unassembled WGS sequence"/>
</dbReference>
<dbReference type="Gene3D" id="3.40.50.1000">
    <property type="entry name" value="HAD superfamily/HAD-like"/>
    <property type="match status" value="1"/>
</dbReference>
<dbReference type="PANTHER" id="PTHR43611:SF3">
    <property type="entry name" value="FLAVIN MONONUCLEOTIDE HYDROLASE 1, CHLOROPLATIC"/>
    <property type="match status" value="1"/>
</dbReference>
<dbReference type="GO" id="GO:0016787">
    <property type="term" value="F:hydrolase activity"/>
    <property type="evidence" value="ECO:0007669"/>
    <property type="project" value="UniProtKB-KW"/>
</dbReference>
<dbReference type="OrthoDB" id="2856744at2"/>
<evidence type="ECO:0000313" key="1">
    <source>
        <dbReference type="EMBL" id="SHM48960.1"/>
    </source>
</evidence>
<evidence type="ECO:0000313" key="2">
    <source>
        <dbReference type="Proteomes" id="UP000184184"/>
    </source>
</evidence>
<keyword evidence="1" id="KW-0378">Hydrolase</keyword>
<reference evidence="1 2" key="1">
    <citation type="submission" date="2016-11" db="EMBL/GenBank/DDBJ databases">
        <authorList>
            <person name="Jaros S."/>
            <person name="Januszkiewicz K."/>
            <person name="Wedrychowicz H."/>
        </authorList>
    </citation>
    <scope>NUCLEOTIDE SEQUENCE [LARGE SCALE GENOMIC DNA]</scope>
    <source>
        <strain evidence="1 2">CGMCC 1.10681</strain>
    </source>
</reference>
<dbReference type="InterPro" id="IPR036412">
    <property type="entry name" value="HAD-like_sf"/>
</dbReference>
<dbReference type="RefSeq" id="WP_073198939.1">
    <property type="nucleotide sequence ID" value="NZ_FRCZ01000001.1"/>
</dbReference>
<dbReference type="EMBL" id="FRCZ01000001">
    <property type="protein sequence ID" value="SHM48960.1"/>
    <property type="molecule type" value="Genomic_DNA"/>
</dbReference>
<sequence length="193" mass="22779">MNNVQLVLDVGGVLATDLDQFWDELVSQTNLSYKEVRNIYKEEIRKQLWHGEISVESFWCWLKSTFPNIDLNYLQEVLPESLLELEGIHFVKKWSEVSDIHILSNHRTEWIKPILDHIRPFIMSATISAEVKVAKPNHKIYQICMQHLDETRPILFIDNKRENLEPAEKLGWQTILADTENLWINQVNRQLCD</sequence>
<accession>A0A1M7J786</accession>
<keyword evidence="2" id="KW-1185">Reference proteome</keyword>
<dbReference type="STRING" id="1027249.SAMN05216179_0274"/>
<dbReference type="PANTHER" id="PTHR43611">
    <property type="entry name" value="ALPHA-D-GLUCOSE 1-PHOSPHATE PHOSPHATASE"/>
    <property type="match status" value="1"/>
</dbReference>
<dbReference type="InterPro" id="IPR023198">
    <property type="entry name" value="PGP-like_dom2"/>
</dbReference>
<dbReference type="SUPFAM" id="SSF56784">
    <property type="entry name" value="HAD-like"/>
    <property type="match status" value="1"/>
</dbReference>
<dbReference type="Gene3D" id="1.10.150.240">
    <property type="entry name" value="Putative phosphatase, domain 2"/>
    <property type="match status" value="1"/>
</dbReference>
<dbReference type="InterPro" id="IPR023214">
    <property type="entry name" value="HAD_sf"/>
</dbReference>
<dbReference type="AlphaFoldDB" id="A0A1M7J786"/>
<name>A0A1M7J786_9BACI</name>